<dbReference type="EMBL" id="NKCZ01000060">
    <property type="protein sequence ID" value="POD88810.1"/>
    <property type="molecule type" value="Genomic_DNA"/>
</dbReference>
<reference evidence="1 2" key="1">
    <citation type="submission" date="2017-06" db="EMBL/GenBank/DDBJ databases">
        <title>Genome sequence of Lactobacillus plantarum subsp. plantarum strain SRCM101258.</title>
        <authorList>
            <person name="Cho S.H."/>
        </authorList>
    </citation>
    <scope>NUCLEOTIDE SEQUENCE [LARGE SCALE GENOMIC DNA]</scope>
    <source>
        <strain evidence="1 2">SRCM101258</strain>
    </source>
</reference>
<comment type="caution">
    <text evidence="1">The sequence shown here is derived from an EMBL/GenBank/DDBJ whole genome shotgun (WGS) entry which is preliminary data.</text>
</comment>
<organism evidence="1 2">
    <name type="scientific">Lactiplantibacillus plantarum subsp. plantarum</name>
    <dbReference type="NCBI Taxonomy" id="337330"/>
    <lineage>
        <taxon>Bacteria</taxon>
        <taxon>Bacillati</taxon>
        <taxon>Bacillota</taxon>
        <taxon>Bacilli</taxon>
        <taxon>Lactobacillales</taxon>
        <taxon>Lactobacillaceae</taxon>
        <taxon>Lactiplantibacillus</taxon>
    </lineage>
</organism>
<evidence type="ECO:0000313" key="2">
    <source>
        <dbReference type="Proteomes" id="UP000236990"/>
    </source>
</evidence>
<evidence type="ECO:0000313" key="1">
    <source>
        <dbReference type="EMBL" id="POD88810.1"/>
    </source>
</evidence>
<name>A0A2S3U936_LACPN</name>
<sequence length="142" mass="16372">MEQLTTYYKSERHITCNYDATNNMVGIRLTYLGQLSVIDADELMNGSTDLKYSILVTLTLANQLLIRTFHLSLYMVTMFFGIQEKVDMSDKRMLYCANLVTNSLVFSYEWGLADIAASNDVYEPETTYYDALIYMLVYNVKS</sequence>
<dbReference type="Proteomes" id="UP000236990">
    <property type="component" value="Unassembled WGS sequence"/>
</dbReference>
<proteinExistence type="predicted"/>
<dbReference type="AlphaFoldDB" id="A0A2S3U936"/>
<accession>A0A2S3U936</accession>
<protein>
    <submittedName>
        <fullName evidence="1">Uncharacterized protein</fullName>
    </submittedName>
</protein>
<gene>
    <name evidence="1" type="ORF">S101258_00469</name>
</gene>